<dbReference type="InterPro" id="IPR022753">
    <property type="entry name" value="T4SS_pilus_biogen_PilP"/>
</dbReference>
<feature type="compositionally biased region" description="Low complexity" evidence="1">
    <location>
        <begin position="79"/>
        <end position="92"/>
    </location>
</feature>
<feature type="chain" id="PRO_5011762608" evidence="2">
    <location>
        <begin position="25"/>
        <end position="337"/>
    </location>
</feature>
<accession>A0A1I5V2E8</accession>
<sequence length="337" mass="35127">MRPFVKNALITTALIGALAGQTSAQVAQGKSSSFQDLFGDVALDQPEQAPVASKPSAAPDATEKAHPSPASVSDNDPFAGVGAKEAAEGVMASGTGETGASTAKPQPETKSEIDALSARTNDMIRDLQAGLKEVGGLEEISLDRIDALSREKAFLVQSNEVGGLRLKALRQQIDAMLLLESTAAELRSLRGEVEAEKQQNDPFGNQVPAMQPQTEKAEDSSSEVGNDASKEEAPAYEATIAPMPELPRVAEIVGSAGQLVAYGDYLDGRRVVMRQGDMLASGLLVREVRPNGVRLKWAPTGAISVVPVGPRVEAAQAGTSGQSFRPGGAIPLGTFAE</sequence>
<name>A0A1I5V2E8_9RHOB</name>
<gene>
    <name evidence="3" type="ORF">SAMN04488047_12623</name>
</gene>
<evidence type="ECO:0000256" key="2">
    <source>
        <dbReference type="SAM" id="SignalP"/>
    </source>
</evidence>
<dbReference type="AlphaFoldDB" id="A0A1I5V2E8"/>
<feature type="region of interest" description="Disordered" evidence="1">
    <location>
        <begin position="193"/>
        <end position="232"/>
    </location>
</feature>
<evidence type="ECO:0000313" key="4">
    <source>
        <dbReference type="Proteomes" id="UP000199356"/>
    </source>
</evidence>
<dbReference type="NCBIfam" id="TIGR03021">
    <property type="entry name" value="pilP_fam"/>
    <property type="match status" value="1"/>
</dbReference>
<organism evidence="3 4">
    <name type="scientific">Tranquillimonas alkanivorans</name>
    <dbReference type="NCBI Taxonomy" id="441119"/>
    <lineage>
        <taxon>Bacteria</taxon>
        <taxon>Pseudomonadati</taxon>
        <taxon>Pseudomonadota</taxon>
        <taxon>Alphaproteobacteria</taxon>
        <taxon>Rhodobacterales</taxon>
        <taxon>Roseobacteraceae</taxon>
        <taxon>Tranquillimonas</taxon>
    </lineage>
</organism>
<feature type="region of interest" description="Disordered" evidence="1">
    <location>
        <begin position="38"/>
        <end position="112"/>
    </location>
</feature>
<feature type="signal peptide" evidence="2">
    <location>
        <begin position="1"/>
        <end position="24"/>
    </location>
</feature>
<dbReference type="Proteomes" id="UP000199356">
    <property type="component" value="Unassembled WGS sequence"/>
</dbReference>
<keyword evidence="4" id="KW-1185">Reference proteome</keyword>
<dbReference type="STRING" id="441119.SAMN04488047_12623"/>
<evidence type="ECO:0000313" key="3">
    <source>
        <dbReference type="EMBL" id="SFQ01487.1"/>
    </source>
</evidence>
<keyword evidence="2" id="KW-0732">Signal</keyword>
<protein>
    <submittedName>
        <fullName evidence="3">Type IV pilus biogenesis protein PilP</fullName>
    </submittedName>
</protein>
<dbReference type="EMBL" id="FOXA01000026">
    <property type="protein sequence ID" value="SFQ01487.1"/>
    <property type="molecule type" value="Genomic_DNA"/>
</dbReference>
<proteinExistence type="predicted"/>
<dbReference type="RefSeq" id="WP_093424979.1">
    <property type="nucleotide sequence ID" value="NZ_FOXA01000026.1"/>
</dbReference>
<evidence type="ECO:0000256" key="1">
    <source>
        <dbReference type="SAM" id="MobiDB-lite"/>
    </source>
</evidence>
<reference evidence="3 4" key="1">
    <citation type="submission" date="2016-10" db="EMBL/GenBank/DDBJ databases">
        <authorList>
            <person name="de Groot N.N."/>
        </authorList>
    </citation>
    <scope>NUCLEOTIDE SEQUENCE [LARGE SCALE GENOMIC DNA]</scope>
    <source>
        <strain evidence="3 4">DSM 19547</strain>
    </source>
</reference>